<keyword evidence="1" id="KW-1133">Transmembrane helix</keyword>
<evidence type="ECO:0000256" key="1">
    <source>
        <dbReference type="SAM" id="Phobius"/>
    </source>
</evidence>
<dbReference type="InterPro" id="IPR032809">
    <property type="entry name" value="Put_HupE_UreJ"/>
</dbReference>
<feature type="transmembrane region" description="Helical" evidence="1">
    <location>
        <begin position="216"/>
        <end position="235"/>
    </location>
</feature>
<dbReference type="RefSeq" id="WP_270884943.1">
    <property type="nucleotide sequence ID" value="NZ_JAQFVF010000080.1"/>
</dbReference>
<reference evidence="4" key="1">
    <citation type="journal article" date="2019" name="Int. J. Syst. Evol. Microbiol.">
        <title>The Global Catalogue of Microorganisms (GCM) 10K type strain sequencing project: providing services to taxonomists for standard genome sequencing and annotation.</title>
        <authorList>
            <consortium name="The Broad Institute Genomics Platform"/>
            <consortium name="The Broad Institute Genome Sequencing Center for Infectious Disease"/>
            <person name="Wu L."/>
            <person name="Ma J."/>
        </authorList>
    </citation>
    <scope>NUCLEOTIDE SEQUENCE [LARGE SCALE GENOMIC DNA]</scope>
    <source>
        <strain evidence="4">KACC 11904</strain>
    </source>
</reference>
<protein>
    <submittedName>
        <fullName evidence="3">HupE/UreJ family protein</fullName>
    </submittedName>
</protein>
<evidence type="ECO:0000313" key="4">
    <source>
        <dbReference type="Proteomes" id="UP001596044"/>
    </source>
</evidence>
<evidence type="ECO:0000313" key="3">
    <source>
        <dbReference type="EMBL" id="MFC5449956.1"/>
    </source>
</evidence>
<organism evidence="3 4">
    <name type="scientific">Paenibacillus aestuarii</name>
    <dbReference type="NCBI Taxonomy" id="516965"/>
    <lineage>
        <taxon>Bacteria</taxon>
        <taxon>Bacillati</taxon>
        <taxon>Bacillota</taxon>
        <taxon>Bacilli</taxon>
        <taxon>Bacillales</taxon>
        <taxon>Paenibacillaceae</taxon>
        <taxon>Paenibacillus</taxon>
    </lineage>
</organism>
<feature type="signal peptide" evidence="2">
    <location>
        <begin position="1"/>
        <end position="24"/>
    </location>
</feature>
<proteinExistence type="predicted"/>
<keyword evidence="1" id="KW-0472">Membrane</keyword>
<accession>A0ABW0KBR5</accession>
<name>A0ABW0KBR5_9BACL</name>
<dbReference type="Proteomes" id="UP001596044">
    <property type="component" value="Unassembled WGS sequence"/>
</dbReference>
<gene>
    <name evidence="3" type="ORF">ACFPOG_17030</name>
</gene>
<keyword evidence="2" id="KW-0732">Signal</keyword>
<feature type="transmembrane region" description="Helical" evidence="1">
    <location>
        <begin position="310"/>
        <end position="328"/>
    </location>
</feature>
<comment type="caution">
    <text evidence="3">The sequence shown here is derived from an EMBL/GenBank/DDBJ whole genome shotgun (WGS) entry which is preliminary data.</text>
</comment>
<feature type="transmembrane region" description="Helical" evidence="1">
    <location>
        <begin position="241"/>
        <end position="259"/>
    </location>
</feature>
<dbReference type="EMBL" id="JBHSMJ010000022">
    <property type="protein sequence ID" value="MFC5449956.1"/>
    <property type="molecule type" value="Genomic_DNA"/>
</dbReference>
<keyword evidence="1" id="KW-0812">Transmembrane</keyword>
<dbReference type="Pfam" id="PF13795">
    <property type="entry name" value="HupE_UreJ_2"/>
    <property type="match status" value="1"/>
</dbReference>
<feature type="transmembrane region" description="Helical" evidence="1">
    <location>
        <begin position="185"/>
        <end position="209"/>
    </location>
</feature>
<feature type="transmembrane region" description="Helical" evidence="1">
    <location>
        <begin position="271"/>
        <end position="290"/>
    </location>
</feature>
<feature type="chain" id="PRO_5045653358" evidence="2">
    <location>
        <begin position="25"/>
        <end position="358"/>
    </location>
</feature>
<feature type="transmembrane region" description="Helical" evidence="1">
    <location>
        <begin position="337"/>
        <end position="354"/>
    </location>
</feature>
<evidence type="ECO:0000256" key="2">
    <source>
        <dbReference type="SAM" id="SignalP"/>
    </source>
</evidence>
<keyword evidence="4" id="KW-1185">Reference proteome</keyword>
<sequence>MNLRMLFSLLIFVLFFGTASTSFAHTQSMGYSDIYVKANEINYSLFLDQQDLLGQMDANKDNDLENEELLSQKGNLKLLLQKELRIDVDSNPLKMDLISMNLATKGSTRGVVFQLKFTADEVIEQINIHYNLVFEDTPSHTSVLMVHSGAFFYQDVLDINKKDIQVTFPQSETAQSETGFVLWKYFVLGIEHILSGYDHLLFLLSLLLIASHFKDALKIVTAFTVAHSITLFLVASGRIHVISSWVEVLIALTICYVAMENLFVQKAKWRWILTALFGLVHGMGFAGALAETGLPKRNLLGSLVTFNLGVEAGQLMILCLLLPLLIWLRRFPWYRKMMISTSCFIFLLAFYWSIQRLQ</sequence>